<dbReference type="InterPro" id="IPR002498">
    <property type="entry name" value="PInositol-4-P-4/5-kinase_core"/>
</dbReference>
<keyword evidence="3" id="KW-0808">Transferase</keyword>
<dbReference type="CDD" id="cd00139">
    <property type="entry name" value="PIPKc"/>
    <property type="match status" value="1"/>
</dbReference>
<keyword evidence="3" id="KW-0418">Kinase</keyword>
<feature type="transmembrane region" description="Helical" evidence="6">
    <location>
        <begin position="995"/>
        <end position="1011"/>
    </location>
</feature>
<evidence type="ECO:0000256" key="2">
    <source>
        <dbReference type="ARBA" id="ARBA00023054"/>
    </source>
</evidence>
<feature type="region of interest" description="Disordered" evidence="5">
    <location>
        <begin position="1580"/>
        <end position="1604"/>
    </location>
</feature>
<evidence type="ECO:0000259" key="8">
    <source>
        <dbReference type="PROSITE" id="PS51455"/>
    </source>
</evidence>
<keyword evidence="3" id="KW-0067">ATP-binding</keyword>
<feature type="transmembrane region" description="Helical" evidence="6">
    <location>
        <begin position="1073"/>
        <end position="1094"/>
    </location>
</feature>
<dbReference type="SMART" id="SM00330">
    <property type="entry name" value="PIPKc"/>
    <property type="match status" value="1"/>
</dbReference>
<dbReference type="SMART" id="SM00015">
    <property type="entry name" value="IQ"/>
    <property type="match status" value="3"/>
</dbReference>
<proteinExistence type="predicted"/>
<feature type="region of interest" description="Disordered" evidence="5">
    <location>
        <begin position="30"/>
        <end position="62"/>
    </location>
</feature>
<feature type="region of interest" description="Disordered" evidence="5">
    <location>
        <begin position="467"/>
        <end position="493"/>
    </location>
</feature>
<dbReference type="Gene3D" id="3.30.800.10">
    <property type="entry name" value="Phosphatidylinositol Phosphate Kinase II Beta"/>
    <property type="match status" value="1"/>
</dbReference>
<feature type="domain" description="PIPK" evidence="8">
    <location>
        <begin position="1277"/>
        <end position="1685"/>
    </location>
</feature>
<feature type="coiled-coil region" evidence="4">
    <location>
        <begin position="426"/>
        <end position="460"/>
    </location>
</feature>
<keyword evidence="6" id="KW-1133">Transmembrane helix</keyword>
<dbReference type="GO" id="GO:0005886">
    <property type="term" value="C:plasma membrane"/>
    <property type="evidence" value="ECO:0007669"/>
    <property type="project" value="TreeGrafter"/>
</dbReference>
<evidence type="ECO:0000256" key="5">
    <source>
        <dbReference type="SAM" id="MobiDB-lite"/>
    </source>
</evidence>
<dbReference type="PROSITE" id="PS50222">
    <property type="entry name" value="EF_HAND_2"/>
    <property type="match status" value="1"/>
</dbReference>
<dbReference type="InterPro" id="IPR018247">
    <property type="entry name" value="EF_Hand_1_Ca_BS"/>
</dbReference>
<feature type="transmembrane region" description="Helical" evidence="6">
    <location>
        <begin position="1100"/>
        <end position="1120"/>
    </location>
</feature>
<keyword evidence="1" id="KW-0106">Calcium</keyword>
<dbReference type="EMBL" id="QUSY01000052">
    <property type="protein sequence ID" value="RHY33902.1"/>
    <property type="molecule type" value="Genomic_DNA"/>
</dbReference>
<feature type="compositionally biased region" description="Basic and acidic residues" evidence="5">
    <location>
        <begin position="1590"/>
        <end position="1599"/>
    </location>
</feature>
<dbReference type="PROSITE" id="PS50096">
    <property type="entry name" value="IQ"/>
    <property type="match status" value="2"/>
</dbReference>
<dbReference type="PANTHER" id="PTHR23086">
    <property type="entry name" value="PHOSPHATIDYLINOSITOL-4-PHOSPHATE 5-KINASE"/>
    <property type="match status" value="1"/>
</dbReference>
<feature type="region of interest" description="Disordered" evidence="5">
    <location>
        <begin position="133"/>
        <end position="161"/>
    </location>
</feature>
<dbReference type="InterPro" id="IPR023610">
    <property type="entry name" value="PInositol-4/5-P-5/4-kinase"/>
</dbReference>
<dbReference type="SUPFAM" id="SSF56104">
    <property type="entry name" value="SAICAR synthase-like"/>
    <property type="match status" value="1"/>
</dbReference>
<dbReference type="Pfam" id="PF00612">
    <property type="entry name" value="IQ"/>
    <property type="match status" value="1"/>
</dbReference>
<feature type="domain" description="EF-hand" evidence="7">
    <location>
        <begin position="841"/>
        <end position="867"/>
    </location>
</feature>
<dbReference type="PROSITE" id="PS00018">
    <property type="entry name" value="EF_HAND_1"/>
    <property type="match status" value="1"/>
</dbReference>
<protein>
    <submittedName>
        <fullName evidence="9">Uncharacterized protein</fullName>
    </submittedName>
</protein>
<dbReference type="GO" id="GO:0016308">
    <property type="term" value="F:1-phosphatidylinositol-4-phosphate 5-kinase activity"/>
    <property type="evidence" value="ECO:0007669"/>
    <property type="project" value="TreeGrafter"/>
</dbReference>
<dbReference type="GO" id="GO:0005737">
    <property type="term" value="C:cytoplasm"/>
    <property type="evidence" value="ECO:0007669"/>
    <property type="project" value="UniProtKB-ARBA"/>
</dbReference>
<feature type="region of interest" description="Disordered" evidence="5">
    <location>
        <begin position="1545"/>
        <end position="1568"/>
    </location>
</feature>
<comment type="caution">
    <text evidence="9">The sequence shown here is derived from an EMBL/GenBank/DDBJ whole genome shotgun (WGS) entry which is preliminary data.</text>
</comment>
<dbReference type="Pfam" id="PF10211">
    <property type="entry name" value="Ax_dynein_light"/>
    <property type="match status" value="1"/>
</dbReference>
<evidence type="ECO:0000256" key="6">
    <source>
        <dbReference type="SAM" id="Phobius"/>
    </source>
</evidence>
<feature type="transmembrane region" description="Helical" evidence="6">
    <location>
        <begin position="1176"/>
        <end position="1198"/>
    </location>
</feature>
<accession>A0A418B6V8</accession>
<feature type="region of interest" description="Disordered" evidence="5">
    <location>
        <begin position="361"/>
        <end position="414"/>
    </location>
</feature>
<evidence type="ECO:0000313" key="10">
    <source>
        <dbReference type="Proteomes" id="UP000285060"/>
    </source>
</evidence>
<dbReference type="CDD" id="cd23767">
    <property type="entry name" value="IQCD"/>
    <property type="match status" value="1"/>
</dbReference>
<evidence type="ECO:0000259" key="7">
    <source>
        <dbReference type="PROSITE" id="PS50222"/>
    </source>
</evidence>
<dbReference type="SUPFAM" id="SSF47473">
    <property type="entry name" value="EF-hand"/>
    <property type="match status" value="1"/>
</dbReference>
<dbReference type="GO" id="GO:0046854">
    <property type="term" value="P:phosphatidylinositol phosphate biosynthetic process"/>
    <property type="evidence" value="ECO:0007669"/>
    <property type="project" value="TreeGrafter"/>
</dbReference>
<dbReference type="Proteomes" id="UP000285060">
    <property type="component" value="Unassembled WGS sequence"/>
</dbReference>
<keyword evidence="3" id="KW-0547">Nucleotide-binding</keyword>
<evidence type="ECO:0000256" key="4">
    <source>
        <dbReference type="SAM" id="Coils"/>
    </source>
</evidence>
<evidence type="ECO:0000256" key="3">
    <source>
        <dbReference type="PROSITE-ProRule" id="PRU00781"/>
    </source>
</evidence>
<keyword evidence="10" id="KW-1185">Reference proteome</keyword>
<keyword evidence="2 4" id="KW-0175">Coiled coil</keyword>
<sequence length="1694" mass="190710">MWETVVFPSLEPHTRAEVLHLRDALAKMEAKLKQEQQHQAPRAPHNSNDDEDDDGDDGTCTSHPSVTYSAEYCTKEWEVYSVCFSELIRQLTFVCRDQGTLLRTIQDRLHDVFQRVLASMRAMEVTINDYAKASLPSPQPTRHRESYTDAQSNPTVSLLPANACDGDDPASSFDRDDDDSEPEEFICSFCYELCRDPKRESTRRSTFLGNINLKRLSVDIGSDSKKLQSVAKIQAVYRGYRCRKLQRHATRIKQRNDAATRIQRIFRGRVECKKAANRRRVLAMWKKRAHQLSAIQHMQRSARRFLKRNQTLREAKLADVVGQFKLVDSEVAEKVQEKAAAVAKLMANVQTYQSQVRRIEGLLSPTHTTNDQQETGTDMGGGDGKGEQANKTQAVPDVAADDPPHEEDESSRMRLDNLCASVSVGLRLIHERAAKMRKREAKLQEELNAARRHVKDLEAQQAAQALTHVEEDDDDADDWHLPGDGNSGRFDNAKGTVRTARDLIDSIKSIRATRHWQGKVASPRRGGGVASSLSAHEVNGCHSQTAGHASPTRPHSTEPTVPPSSGASTVHATASLLSRIRVDDAVQQRGPRPLDWLKQLMGAIYDTIRATDEDAQVAAPSHVVFCTWLAPAEYLHERDMVKAAIPTANMCDTVYEHFQCQFGLTSLVDQAIGDLATAVQAHALADDDVLLFQCFLNGARPKQDLRFYCYLRSVCPPFLDSRSHRYVVDLPHALKCAHTLFRVGENHEDPAKAAAYATFVAQLHLRAMRPPSFARRHNVSSTGPTAPSPGKNMPMAPAAPPPATPNTPILVLFTDFFDLLCVHHAEARMTCLWQLWVVNRFQEMDLDGDGAISLDEFVRPLVQLPQAPTARELKQLFQHAMARSTVVDKATASMTFATFQELMLRLLRNKQLQASPDDIGLHPALRRQAAESRKLLHTIARHWHMKKEVVEAIVDGMLQRSGSQRNLAAYLLHLRGDLECVLLSSAVSVETCLEAWHTYAAIVCILLAVKVKNAAFQRVTEAHVVDLERVWQLQGEVEAKVFRKNTIESSFEGPSTLDERESKQKMLEKSRNALLFSVFLVVLGTGVGVTAGALCTATDQFMVAGAGVSCLFSLSILASYSECARLRKYPNQLIVHKTGTSVRRYPSSCYVAAARRLATGLEETFDTRKKVLAHGLLASVTYISWSLIALALVASTVWSPTSAESFHVVHLHAFVHAARSLLNILVWVLTNGRDLAAILCVSPGHASYHRRGSDEWTVENADELLKPQLNLALRRQLIQMATKGIVDAVEHYLLLHRSIRTNQSFALDWDPKQRSTSVSSVDFDVRRHLRLRPMEEMHFEDFQPRIFATVRALSDIDDHEYLRSFRSTANERLSEGRSGAFVFTTSNRRFLVKSMTKGEKSFLISIMPAYVQYLKWNPSTLLPRFYGVHAMKLYGKMFYVVVMANIFPSREVIHRRYDIKGSWIDRNAPVCVINEKYRCANCNRQFVFGGQEACSSSVGEHYPDITLRDNDLKKRIKLPRGNDELERRLLIGMHYSQFKITKGDDHRTYRRGNDSPGPTSKVHGSFTRWDASPQLTHRSRFESHSLSSNKRLESSLARDDDADITDSYNPSSGFGYVNHRYNADVVSGPSAYYIGIIDILQRWTLSKQLERVYKVHVLQKNGRGISAIHPNQYAKRFQMKMCQLLYQPEDGEDD</sequence>
<dbReference type="InterPro" id="IPR027483">
    <property type="entry name" value="PInositol-4-P-4/5-kinase_C_sf"/>
</dbReference>
<dbReference type="Gene3D" id="1.10.238.10">
    <property type="entry name" value="EF-hand"/>
    <property type="match status" value="1"/>
</dbReference>
<dbReference type="GO" id="GO:0005524">
    <property type="term" value="F:ATP binding"/>
    <property type="evidence" value="ECO:0007669"/>
    <property type="project" value="UniProtKB-UniRule"/>
</dbReference>
<feature type="region of interest" description="Disordered" evidence="5">
    <location>
        <begin position="774"/>
        <end position="801"/>
    </location>
</feature>
<dbReference type="GO" id="GO:0005509">
    <property type="term" value="F:calcium ion binding"/>
    <property type="evidence" value="ECO:0007669"/>
    <property type="project" value="InterPro"/>
</dbReference>
<dbReference type="InterPro" id="IPR011992">
    <property type="entry name" value="EF-hand-dom_pair"/>
</dbReference>
<dbReference type="Gene3D" id="3.30.810.10">
    <property type="entry name" value="2-Layer Sandwich"/>
    <property type="match status" value="1"/>
</dbReference>
<dbReference type="VEuPathDB" id="FungiDB:H310_11901"/>
<evidence type="ECO:0000313" key="9">
    <source>
        <dbReference type="EMBL" id="RHY33902.1"/>
    </source>
</evidence>
<keyword evidence="6" id="KW-0472">Membrane</keyword>
<dbReference type="InterPro" id="IPR027484">
    <property type="entry name" value="PInositol-4-P-5-kinase_N"/>
</dbReference>
<dbReference type="PANTHER" id="PTHR23086:SF8">
    <property type="entry name" value="PHOSPHATIDYLINOSITOL 5-PHOSPHATE 4-KINASE, ISOFORM A"/>
    <property type="match status" value="1"/>
</dbReference>
<name>A0A418B6V8_9STRA</name>
<dbReference type="InterPro" id="IPR019347">
    <property type="entry name" value="Axonemal_dynein_light_chain"/>
</dbReference>
<dbReference type="InterPro" id="IPR000048">
    <property type="entry name" value="IQ_motif_EF-hand-BS"/>
</dbReference>
<reference evidence="9 10" key="1">
    <citation type="submission" date="2018-08" db="EMBL/GenBank/DDBJ databases">
        <title>Aphanomyces genome sequencing and annotation.</title>
        <authorList>
            <person name="Minardi D."/>
            <person name="Oidtmann B."/>
            <person name="Van Der Giezen M."/>
            <person name="Studholme D.J."/>
        </authorList>
    </citation>
    <scope>NUCLEOTIDE SEQUENCE [LARGE SCALE GENOMIC DNA]</scope>
    <source>
        <strain evidence="9 10">NJM0002</strain>
    </source>
</reference>
<dbReference type="PROSITE" id="PS51455">
    <property type="entry name" value="PIPK"/>
    <property type="match status" value="1"/>
</dbReference>
<dbReference type="InterPro" id="IPR002048">
    <property type="entry name" value="EF_hand_dom"/>
</dbReference>
<keyword evidence="6" id="KW-0812">Transmembrane</keyword>
<dbReference type="VEuPathDB" id="FungiDB:H310_11902"/>
<dbReference type="Pfam" id="PF01504">
    <property type="entry name" value="PIP5K"/>
    <property type="match status" value="1"/>
</dbReference>
<feature type="region of interest" description="Disordered" evidence="5">
    <location>
        <begin position="541"/>
        <end position="569"/>
    </location>
</feature>
<evidence type="ECO:0000256" key="1">
    <source>
        <dbReference type="ARBA" id="ARBA00022837"/>
    </source>
</evidence>
<organism evidence="9 10">
    <name type="scientific">Aphanomyces invadans</name>
    <dbReference type="NCBI Taxonomy" id="157072"/>
    <lineage>
        <taxon>Eukaryota</taxon>
        <taxon>Sar</taxon>
        <taxon>Stramenopiles</taxon>
        <taxon>Oomycota</taxon>
        <taxon>Saprolegniomycetes</taxon>
        <taxon>Saprolegniales</taxon>
        <taxon>Verrucalvaceae</taxon>
        <taxon>Aphanomyces</taxon>
    </lineage>
</organism>
<gene>
    <name evidence="9" type="ORF">DYB32_003864</name>
</gene>